<evidence type="ECO:0000256" key="2">
    <source>
        <dbReference type="ARBA" id="ARBA00012452"/>
    </source>
</evidence>
<feature type="domain" description="GST N-terminal" evidence="6">
    <location>
        <begin position="7"/>
        <end position="84"/>
    </location>
</feature>
<dbReference type="AlphaFoldDB" id="A0A9N9WFM7"/>
<dbReference type="CDD" id="cd03039">
    <property type="entry name" value="GST_N_Sigma_like"/>
    <property type="match status" value="1"/>
</dbReference>
<comment type="catalytic activity">
    <reaction evidence="5">
        <text>RX + glutathione = an S-substituted glutathione + a halide anion + H(+)</text>
        <dbReference type="Rhea" id="RHEA:16437"/>
        <dbReference type="ChEBI" id="CHEBI:15378"/>
        <dbReference type="ChEBI" id="CHEBI:16042"/>
        <dbReference type="ChEBI" id="CHEBI:17792"/>
        <dbReference type="ChEBI" id="CHEBI:57925"/>
        <dbReference type="ChEBI" id="CHEBI:90779"/>
        <dbReference type="EC" id="2.5.1.18"/>
    </reaction>
</comment>
<comment type="similarity">
    <text evidence="4">Belongs to the GST superfamily. Sigma family.</text>
</comment>
<dbReference type="InterPro" id="IPR010987">
    <property type="entry name" value="Glutathione-S-Trfase_C-like"/>
</dbReference>
<organism evidence="8 9">
    <name type="scientific">Diatraea saccharalis</name>
    <name type="common">sugarcane borer</name>
    <dbReference type="NCBI Taxonomy" id="40085"/>
    <lineage>
        <taxon>Eukaryota</taxon>
        <taxon>Metazoa</taxon>
        <taxon>Ecdysozoa</taxon>
        <taxon>Arthropoda</taxon>
        <taxon>Hexapoda</taxon>
        <taxon>Insecta</taxon>
        <taxon>Pterygota</taxon>
        <taxon>Neoptera</taxon>
        <taxon>Endopterygota</taxon>
        <taxon>Lepidoptera</taxon>
        <taxon>Glossata</taxon>
        <taxon>Ditrysia</taxon>
        <taxon>Pyraloidea</taxon>
        <taxon>Crambidae</taxon>
        <taxon>Crambinae</taxon>
        <taxon>Diatraea</taxon>
    </lineage>
</organism>
<protein>
    <recommendedName>
        <fullName evidence="2">glutathione transferase</fullName>
        <ecNumber evidence="2">2.5.1.18</ecNumber>
    </recommendedName>
</protein>
<dbReference type="SFLD" id="SFLDG00363">
    <property type="entry name" value="AMPS_(cytGST):_Alpha-__Mu-__Pi"/>
    <property type="match status" value="1"/>
</dbReference>
<evidence type="ECO:0000256" key="4">
    <source>
        <dbReference type="ARBA" id="ARBA00038317"/>
    </source>
</evidence>
<reference evidence="8" key="1">
    <citation type="submission" date="2021-12" db="EMBL/GenBank/DDBJ databases">
        <authorList>
            <person name="King R."/>
        </authorList>
    </citation>
    <scope>NUCLEOTIDE SEQUENCE</scope>
</reference>
<dbReference type="PANTHER" id="PTHR11571:SF224">
    <property type="entry name" value="HEMATOPOIETIC PROSTAGLANDIN D SYNTHASE"/>
    <property type="match status" value="1"/>
</dbReference>
<dbReference type="CDD" id="cd03192">
    <property type="entry name" value="GST_C_Sigma_like"/>
    <property type="match status" value="1"/>
</dbReference>
<keyword evidence="3" id="KW-0808">Transferase</keyword>
<dbReference type="InterPro" id="IPR036249">
    <property type="entry name" value="Thioredoxin-like_sf"/>
</dbReference>
<dbReference type="InterPro" id="IPR036282">
    <property type="entry name" value="Glutathione-S-Trfase_C_sf"/>
</dbReference>
<comment type="subunit">
    <text evidence="1">Homodimer.</text>
</comment>
<dbReference type="SFLD" id="SFLDG01205">
    <property type="entry name" value="AMPS.1"/>
    <property type="match status" value="1"/>
</dbReference>
<evidence type="ECO:0000256" key="5">
    <source>
        <dbReference type="ARBA" id="ARBA00047960"/>
    </source>
</evidence>
<dbReference type="PANTHER" id="PTHR11571">
    <property type="entry name" value="GLUTATHIONE S-TRANSFERASE"/>
    <property type="match status" value="1"/>
</dbReference>
<dbReference type="InterPro" id="IPR040079">
    <property type="entry name" value="Glutathione_S-Trfase"/>
</dbReference>
<keyword evidence="9" id="KW-1185">Reference proteome</keyword>
<evidence type="ECO:0000256" key="3">
    <source>
        <dbReference type="ARBA" id="ARBA00022679"/>
    </source>
</evidence>
<feature type="domain" description="GST C-terminal" evidence="7">
    <location>
        <begin position="86"/>
        <end position="209"/>
    </location>
</feature>
<dbReference type="InterPro" id="IPR004046">
    <property type="entry name" value="GST_C"/>
</dbReference>
<evidence type="ECO:0000259" key="6">
    <source>
        <dbReference type="PROSITE" id="PS50404"/>
    </source>
</evidence>
<dbReference type="InterPro" id="IPR050213">
    <property type="entry name" value="GST_superfamily"/>
</dbReference>
<dbReference type="SUPFAM" id="SSF47616">
    <property type="entry name" value="GST C-terminal domain-like"/>
    <property type="match status" value="1"/>
</dbReference>
<dbReference type="EMBL" id="OU893333">
    <property type="protein sequence ID" value="CAG9788907.1"/>
    <property type="molecule type" value="Genomic_DNA"/>
</dbReference>
<evidence type="ECO:0000256" key="1">
    <source>
        <dbReference type="ARBA" id="ARBA00011738"/>
    </source>
</evidence>
<dbReference type="Pfam" id="PF02798">
    <property type="entry name" value="GST_N"/>
    <property type="match status" value="1"/>
</dbReference>
<evidence type="ECO:0000259" key="7">
    <source>
        <dbReference type="PROSITE" id="PS50405"/>
    </source>
</evidence>
<name>A0A9N9WFM7_9NEOP</name>
<dbReference type="SFLD" id="SFLDS00019">
    <property type="entry name" value="Glutathione_Transferase_(cytos"/>
    <property type="match status" value="1"/>
</dbReference>
<dbReference type="GO" id="GO:0006749">
    <property type="term" value="P:glutathione metabolic process"/>
    <property type="evidence" value="ECO:0007669"/>
    <property type="project" value="TreeGrafter"/>
</dbReference>
<dbReference type="InterPro" id="IPR004045">
    <property type="entry name" value="Glutathione_S-Trfase_N"/>
</dbReference>
<dbReference type="SUPFAM" id="SSF52833">
    <property type="entry name" value="Thioredoxin-like"/>
    <property type="match status" value="1"/>
</dbReference>
<accession>A0A9N9WFM7</accession>
<dbReference type="OrthoDB" id="414243at2759"/>
<reference evidence="8" key="2">
    <citation type="submission" date="2022-10" db="EMBL/GenBank/DDBJ databases">
        <authorList>
            <consortium name="ENA_rothamsted_submissions"/>
            <consortium name="culmorum"/>
            <person name="King R."/>
        </authorList>
    </citation>
    <scope>NUCLEOTIDE SEQUENCE</scope>
</reference>
<evidence type="ECO:0000313" key="8">
    <source>
        <dbReference type="EMBL" id="CAG9788907.1"/>
    </source>
</evidence>
<dbReference type="Gene3D" id="3.40.30.10">
    <property type="entry name" value="Glutaredoxin"/>
    <property type="match status" value="1"/>
</dbReference>
<dbReference type="FunFam" id="3.40.30.10:FF:000035">
    <property type="entry name" value="hematopoietic prostaglandin D synthase"/>
    <property type="match status" value="1"/>
</dbReference>
<dbReference type="PROSITE" id="PS50404">
    <property type="entry name" value="GST_NTER"/>
    <property type="match status" value="1"/>
</dbReference>
<dbReference type="GO" id="GO:0004602">
    <property type="term" value="F:glutathione peroxidase activity"/>
    <property type="evidence" value="ECO:0007669"/>
    <property type="project" value="UniProtKB-ARBA"/>
</dbReference>
<dbReference type="FunFam" id="1.20.1050.10:FF:000030">
    <property type="entry name" value="Glutathione S-transferase S1"/>
    <property type="match status" value="1"/>
</dbReference>
<dbReference type="PROSITE" id="PS50405">
    <property type="entry name" value="GST_CTER"/>
    <property type="match status" value="1"/>
</dbReference>
<sequence>MFSRKMPTVKFTYFPAKALGESCRLLLAYGGQEFEDYRINPDNWPNIKPTTPFGQLPVLEIDGKKYAQSLAISRYLGRKYGLNGADIEEDFLIDQSVDFINDIRAKAATVQYESDEALKEKKHEDFSKNVYPPMLKKLDEIVKQNNGHVAAEKLTWGDFVFAGMLDYLKVMMRRPQLEEEFPSFKQLLDNVYALPQLQKYLAQAPDTEL</sequence>
<dbReference type="GO" id="GO:0004364">
    <property type="term" value="F:glutathione transferase activity"/>
    <property type="evidence" value="ECO:0007669"/>
    <property type="project" value="UniProtKB-EC"/>
</dbReference>
<dbReference type="Proteomes" id="UP001153714">
    <property type="component" value="Chromosome 2"/>
</dbReference>
<evidence type="ECO:0000313" key="9">
    <source>
        <dbReference type="Proteomes" id="UP001153714"/>
    </source>
</evidence>
<dbReference type="Pfam" id="PF14497">
    <property type="entry name" value="GST_C_3"/>
    <property type="match status" value="1"/>
</dbReference>
<proteinExistence type="inferred from homology"/>
<dbReference type="EC" id="2.5.1.18" evidence="2"/>
<gene>
    <name evidence="8" type="ORF">DIATSA_LOCUS6685</name>
</gene>
<dbReference type="Gene3D" id="1.20.1050.10">
    <property type="match status" value="1"/>
</dbReference>